<dbReference type="AlphaFoldDB" id="A0A1G7LKV2"/>
<dbReference type="PANTHER" id="PTHR36453:SF1">
    <property type="entry name" value="RIGHT HANDED BETA HELIX DOMAIN-CONTAINING PROTEIN"/>
    <property type="match status" value="1"/>
</dbReference>
<proteinExistence type="predicted"/>
<dbReference type="RefSeq" id="WP_175444451.1">
    <property type="nucleotide sequence ID" value="NZ_FNBD01000019.1"/>
</dbReference>
<dbReference type="InterPro" id="IPR035992">
    <property type="entry name" value="Ricin_B-like_lectins"/>
</dbReference>
<evidence type="ECO:0000313" key="6">
    <source>
        <dbReference type="Proteomes" id="UP000182114"/>
    </source>
</evidence>
<dbReference type="InterPro" id="IPR039448">
    <property type="entry name" value="Beta_helix"/>
</dbReference>
<dbReference type="Pfam" id="PF13229">
    <property type="entry name" value="Beta_helix"/>
    <property type="match status" value="1"/>
</dbReference>
<dbReference type="InterPro" id="IPR006626">
    <property type="entry name" value="PbH1"/>
</dbReference>
<protein>
    <submittedName>
        <fullName evidence="5">Parallel beta-helix repeat (Two copies)</fullName>
    </submittedName>
</protein>
<dbReference type="SMART" id="SM00710">
    <property type="entry name" value="PbH1"/>
    <property type="match status" value="6"/>
</dbReference>
<dbReference type="CDD" id="cd00161">
    <property type="entry name" value="beta-trefoil_Ricin-like"/>
    <property type="match status" value="1"/>
</dbReference>
<dbReference type="Proteomes" id="UP000182114">
    <property type="component" value="Unassembled WGS sequence"/>
</dbReference>
<dbReference type="Gene3D" id="2.80.10.50">
    <property type="match status" value="1"/>
</dbReference>
<keyword evidence="6" id="KW-1185">Reference proteome</keyword>
<dbReference type="InterPro" id="IPR012334">
    <property type="entry name" value="Pectin_lyas_fold"/>
</dbReference>
<accession>A0A1G7LKV2</accession>
<dbReference type="EMBL" id="FNBD01000019">
    <property type="protein sequence ID" value="SDF50172.1"/>
    <property type="molecule type" value="Genomic_DNA"/>
</dbReference>
<dbReference type="InterPro" id="IPR026444">
    <property type="entry name" value="Secre_tail"/>
</dbReference>
<evidence type="ECO:0000313" key="5">
    <source>
        <dbReference type="EMBL" id="SDF50172.1"/>
    </source>
</evidence>
<dbReference type="SUPFAM" id="SSF50370">
    <property type="entry name" value="Ricin B-like lectins"/>
    <property type="match status" value="1"/>
</dbReference>
<name>A0A1G7LKV2_9FLAO</name>
<feature type="domain" description="Ricin B lectin" evidence="3">
    <location>
        <begin position="730"/>
        <end position="815"/>
    </location>
</feature>
<dbReference type="eggNOG" id="COG3291">
    <property type="taxonomic scope" value="Bacteria"/>
</dbReference>
<feature type="domain" description="Right handed beta helix" evidence="2">
    <location>
        <begin position="281"/>
        <end position="452"/>
    </location>
</feature>
<dbReference type="PROSITE" id="PS50231">
    <property type="entry name" value="RICIN_B_LECTIN"/>
    <property type="match status" value="1"/>
</dbReference>
<reference evidence="6" key="1">
    <citation type="submission" date="2016-10" db="EMBL/GenBank/DDBJ databases">
        <authorList>
            <person name="Varghese N."/>
            <person name="Submissions S."/>
        </authorList>
    </citation>
    <scope>NUCLEOTIDE SEQUENCE [LARGE SCALE GENOMIC DNA]</scope>
    <source>
        <strain evidence="6">DSM 24729</strain>
    </source>
</reference>
<dbReference type="eggNOG" id="COG4625">
    <property type="taxonomic scope" value="Bacteria"/>
</dbReference>
<dbReference type="NCBIfam" id="TIGR04183">
    <property type="entry name" value="Por_Secre_tail"/>
    <property type="match status" value="1"/>
</dbReference>
<dbReference type="PANTHER" id="PTHR36453">
    <property type="entry name" value="SECRETED PROTEIN-RELATED"/>
    <property type="match status" value="1"/>
</dbReference>
<evidence type="ECO:0000256" key="1">
    <source>
        <dbReference type="ARBA" id="ARBA00022729"/>
    </source>
</evidence>
<evidence type="ECO:0000259" key="2">
    <source>
        <dbReference type="Pfam" id="PF13229"/>
    </source>
</evidence>
<evidence type="ECO:0000259" key="4">
    <source>
        <dbReference type="Pfam" id="PF18962"/>
    </source>
</evidence>
<dbReference type="SUPFAM" id="SSF51126">
    <property type="entry name" value="Pectin lyase-like"/>
    <property type="match status" value="1"/>
</dbReference>
<feature type="domain" description="Secretion system C-terminal sorting" evidence="4">
    <location>
        <begin position="845"/>
        <end position="905"/>
    </location>
</feature>
<evidence type="ECO:0000259" key="3">
    <source>
        <dbReference type="Pfam" id="PF14200"/>
    </source>
</evidence>
<sequence>MNSTKQRISTYILGLFLVLCSTTLVAQKNYYVSASGTDSNNGTSAASPWKTINKVNSMKNALAPGDIIHFNSGDVFYGSLDLKGKKGSSSNAIVLKSYGSGTKPVLRAAKKITGWTRHSGAIWKVNLPKIDNGRIPSLFLENVAQQIGREPNSDAPNGGYRTIKDHAGNNTSVSETSSLPYASNSFRGGEITIRTTDDNVKVETITSHSGTTVNFSLSDPNGNFENNIENNFGYFFQNHVNTLDKNGEWAHDITAGLLYLYSTNDPNSLSVEIPEGEETLALNNSSYIKIQDLKIEGGLKQTLAVSGAANLTINNCDFKNGNNYLSLGFTLTNITATNNTFEESNNSAIRWEAINGLTFTNNKIVNIGMRSGMGDRSFIGYTGVRFISKSGSSQNIIEKNSLKDIGYHALNFSGGNFKVRYNDISNYCYTKDDGGGIYSVGNKEATNSVYKNMVHDSPGAIRGIPTGRGVKTAGIYIDNDSQNQSIYENTVYNVVGWGIMANLSSKNSIKDNTVYNCDYGLVLSTYTNSFGAGGSVAKSTNNTVTNNILFSKKPTQFSARYTNQITEANFNTFLGDINSNYYCQPYTDGKEVSVTVARQTNDYTLDQFKTKYPNYEKKGKRAPVSFSTSTNPDSFIKFVVNNTGADKAVNLGTIAYVDATHKAYSGNVTLAPYSAIILLKGTADTTTPISSQLIENGVYTLESINSNQRLLSRALENYAAKMINPGDYDDQKWVFNHLGANVYTIKNKSNNRFLEVPYAKCENSVQVATYTSAGQAHQQWKVVENGEGIYGIQPNHCHAQGLDRNNGALNTNVITYAYATTNGNQKWKIVPAAANLTVSTMALKIFPNPAQEYIKIVGVSSGDELKIRDMSGIVLKAIPVTSDEELISLDGLKSGMYIISVAGKESLQFFKQ</sequence>
<dbReference type="InterPro" id="IPR000772">
    <property type="entry name" value="Ricin_B_lectin"/>
</dbReference>
<organism evidence="5 6">
    <name type="scientific">Cellulophaga baltica</name>
    <dbReference type="NCBI Taxonomy" id="76594"/>
    <lineage>
        <taxon>Bacteria</taxon>
        <taxon>Pseudomonadati</taxon>
        <taxon>Bacteroidota</taxon>
        <taxon>Flavobacteriia</taxon>
        <taxon>Flavobacteriales</taxon>
        <taxon>Flavobacteriaceae</taxon>
        <taxon>Cellulophaga</taxon>
    </lineage>
</organism>
<gene>
    <name evidence="5" type="ORF">SAMN04487992_11910</name>
</gene>
<dbReference type="Pfam" id="PF14200">
    <property type="entry name" value="RicinB_lectin_2"/>
    <property type="match status" value="1"/>
</dbReference>
<dbReference type="Pfam" id="PF18962">
    <property type="entry name" value="Por_Secre_tail"/>
    <property type="match status" value="1"/>
</dbReference>
<keyword evidence="1" id="KW-0732">Signal</keyword>
<dbReference type="InterPro" id="IPR011050">
    <property type="entry name" value="Pectin_lyase_fold/virulence"/>
</dbReference>
<dbReference type="Gene3D" id="2.160.20.10">
    <property type="entry name" value="Single-stranded right-handed beta-helix, Pectin lyase-like"/>
    <property type="match status" value="2"/>
</dbReference>